<gene>
    <name evidence="1" type="ORF">ET471_03860</name>
</gene>
<accession>A0A4P6F7P4</accession>
<sequence>MTTTLSLTEFNQNPSRATRLADDGEVIVLRRGAAAYRLTKVEHPEDPIDALIQSGLATPPRKAAKVTRFKHTATDQDAGALLDADRDRLGY</sequence>
<dbReference type="RefSeq" id="WP_129186677.1">
    <property type="nucleotide sequence ID" value="NZ_CP035493.1"/>
</dbReference>
<reference evidence="1 2" key="1">
    <citation type="submission" date="2019-01" db="EMBL/GenBank/DDBJ databases">
        <title>Genome sequencing of strain FW10M-9.</title>
        <authorList>
            <person name="Heo J."/>
            <person name="Kim S.-J."/>
            <person name="Kim J.-S."/>
            <person name="Hong S.-B."/>
            <person name="Kwon S.-W."/>
        </authorList>
    </citation>
    <scope>NUCLEOTIDE SEQUENCE [LARGE SCALE GENOMIC DNA]</scope>
    <source>
        <strain evidence="1 2">FW10M-9</strain>
    </source>
</reference>
<proteinExistence type="predicted"/>
<dbReference type="AlphaFoldDB" id="A0A4P6F7P4"/>
<dbReference type="OrthoDB" id="965929at2"/>
<dbReference type="KEGG" id="xya:ET471_03860"/>
<evidence type="ECO:0008006" key="3">
    <source>
        <dbReference type="Google" id="ProtNLM"/>
    </source>
</evidence>
<evidence type="ECO:0000313" key="2">
    <source>
        <dbReference type="Proteomes" id="UP000292118"/>
    </source>
</evidence>
<name>A0A4P6F7P4_9MICO</name>
<dbReference type="EMBL" id="CP035493">
    <property type="protein sequence ID" value="QAY69277.1"/>
    <property type="molecule type" value="Genomic_DNA"/>
</dbReference>
<evidence type="ECO:0000313" key="1">
    <source>
        <dbReference type="EMBL" id="QAY69277.1"/>
    </source>
</evidence>
<dbReference type="Proteomes" id="UP000292118">
    <property type="component" value="Chromosome"/>
</dbReference>
<keyword evidence="2" id="KW-1185">Reference proteome</keyword>
<protein>
    <recommendedName>
        <fullName evidence="3">Antitoxin</fullName>
    </recommendedName>
</protein>
<organism evidence="1 2">
    <name type="scientific">Xylanimonas protaetiae</name>
    <dbReference type="NCBI Taxonomy" id="2509457"/>
    <lineage>
        <taxon>Bacteria</taxon>
        <taxon>Bacillati</taxon>
        <taxon>Actinomycetota</taxon>
        <taxon>Actinomycetes</taxon>
        <taxon>Micrococcales</taxon>
        <taxon>Promicromonosporaceae</taxon>
        <taxon>Xylanimonas</taxon>
    </lineage>
</organism>